<evidence type="ECO:0008006" key="3">
    <source>
        <dbReference type="Google" id="ProtNLM"/>
    </source>
</evidence>
<organism evidence="1 2">
    <name type="scientific">Microbaculum marinisediminis</name>
    <dbReference type="NCBI Taxonomy" id="2931392"/>
    <lineage>
        <taxon>Bacteria</taxon>
        <taxon>Pseudomonadati</taxon>
        <taxon>Pseudomonadota</taxon>
        <taxon>Alphaproteobacteria</taxon>
        <taxon>Hyphomicrobiales</taxon>
        <taxon>Tepidamorphaceae</taxon>
        <taxon>Microbaculum</taxon>
    </lineage>
</organism>
<reference evidence="1 2" key="1">
    <citation type="submission" date="2022-04" db="EMBL/GenBank/DDBJ databases">
        <authorList>
            <person name="Ye Y.-Q."/>
            <person name="Du Z.-J."/>
        </authorList>
    </citation>
    <scope>NUCLEOTIDE SEQUENCE [LARGE SCALE GENOMIC DNA]</scope>
    <source>
        <strain evidence="1 2">A6E488</strain>
    </source>
</reference>
<protein>
    <recommendedName>
        <fullName evidence="3">Sulfotransferase domain-containing protein</fullName>
    </recommendedName>
</protein>
<dbReference type="InterPro" id="IPR027417">
    <property type="entry name" value="P-loop_NTPase"/>
</dbReference>
<dbReference type="Proteomes" id="UP001320898">
    <property type="component" value="Unassembled WGS sequence"/>
</dbReference>
<dbReference type="EMBL" id="JALIDZ010000002">
    <property type="protein sequence ID" value="MCT8971353.1"/>
    <property type="molecule type" value="Genomic_DNA"/>
</dbReference>
<evidence type="ECO:0000313" key="2">
    <source>
        <dbReference type="Proteomes" id="UP001320898"/>
    </source>
</evidence>
<evidence type="ECO:0000313" key="1">
    <source>
        <dbReference type="EMBL" id="MCT8971353.1"/>
    </source>
</evidence>
<accession>A0AAW5QY59</accession>
<sequence>MEAGDARAVGAKVLVSHAEADVLLPHCEANDVHLIALRRRNLLRQVVSGQVARQTGIHNSKSYVPEAGRRFDLNMRRVIARLENAVDEQRQHDAFLAGYGRPSIVVYYEDWVQDKAAFFETVFGFLGVDALIPQETTFKRTTPEPLSEIVVNYDRFARLVKKAGCEAFLEE</sequence>
<comment type="caution">
    <text evidence="1">The sequence shown here is derived from an EMBL/GenBank/DDBJ whole genome shotgun (WGS) entry which is preliminary data.</text>
</comment>
<dbReference type="RefSeq" id="WP_261614915.1">
    <property type="nucleotide sequence ID" value="NZ_JALIDZ010000002.1"/>
</dbReference>
<keyword evidence="2" id="KW-1185">Reference proteome</keyword>
<dbReference type="Gene3D" id="3.40.50.300">
    <property type="entry name" value="P-loop containing nucleotide triphosphate hydrolases"/>
    <property type="match status" value="1"/>
</dbReference>
<dbReference type="SUPFAM" id="SSF52540">
    <property type="entry name" value="P-loop containing nucleoside triphosphate hydrolases"/>
    <property type="match status" value="1"/>
</dbReference>
<gene>
    <name evidence="1" type="ORF">MUB46_05710</name>
</gene>
<name>A0AAW5QY59_9HYPH</name>
<proteinExistence type="predicted"/>
<dbReference type="AlphaFoldDB" id="A0AAW5QY59"/>